<dbReference type="GO" id="GO:0006120">
    <property type="term" value="P:mitochondrial electron transport, NADH to ubiquinone"/>
    <property type="evidence" value="ECO:0007669"/>
    <property type="project" value="InterPro"/>
</dbReference>
<evidence type="ECO:0000256" key="9">
    <source>
        <dbReference type="ARBA" id="ARBA00022792"/>
    </source>
</evidence>
<dbReference type="InterPro" id="IPR050175">
    <property type="entry name" value="Complex_I_Subunit_2"/>
</dbReference>
<comment type="function">
    <text evidence="1">Core subunit of the mitochondrial membrane respiratory chain NADH dehydrogenase (Complex I) that is believed to belong to the minimal assembly required for catalysis. Complex I functions in the transfer of electrons from NADH to the respiratory chain. The immediate electron acceptor for the enzyme is believed to be ubiquinone.</text>
</comment>
<dbReference type="InterPro" id="IPR003917">
    <property type="entry name" value="NADH_UbQ_OxRdtase_chain2"/>
</dbReference>
<evidence type="ECO:0000259" key="19">
    <source>
        <dbReference type="Pfam" id="PF00361"/>
    </source>
</evidence>
<evidence type="ECO:0000256" key="11">
    <source>
        <dbReference type="ARBA" id="ARBA00022982"/>
    </source>
</evidence>
<evidence type="ECO:0000256" key="8">
    <source>
        <dbReference type="ARBA" id="ARBA00022692"/>
    </source>
</evidence>
<evidence type="ECO:0000256" key="4">
    <source>
        <dbReference type="ARBA" id="ARBA00012944"/>
    </source>
</evidence>
<dbReference type="Pfam" id="PF00361">
    <property type="entry name" value="Proton_antipo_M"/>
    <property type="match status" value="1"/>
</dbReference>
<keyword evidence="15 18" id="KW-0496">Mitochondrion</keyword>
<feature type="transmembrane region" description="Helical" evidence="18">
    <location>
        <begin position="6"/>
        <end position="32"/>
    </location>
</feature>
<sequence>MMFFNFLILSTLITISSYSWLSMWLGLEINLMSIIPLMQSNKNIYPTESSMKYFFTQSLSSIIVLFSIIMSMYNFSFIFFNQNLWILMILNSALFTKMGAAPFHFWFPQVMEGLNWNMCLIMLTWQKIAPMIMMMYNFKMINFIIMVVISCSIISGVTGLNQISLRKLMTYSSINHIGWMISSTLFSMNVWLMYFIIYSLISINIIFILKIYNIFFMKQFIIMLNNQPLIKMIFIMNFMSLAGLPPFLGFLPKWITLNMLIYNNFYFMTVILTIFTLLSLFFYLRIMLSSMMFNHLNIKIYHSMKMKYLFMLYNMILLFSLLFYNILFFN</sequence>
<evidence type="ECO:0000256" key="5">
    <source>
        <dbReference type="ARBA" id="ARBA00021008"/>
    </source>
</evidence>
<comment type="similarity">
    <text evidence="3 18">Belongs to the complex I subunit 2 family.</text>
</comment>
<dbReference type="PRINTS" id="PR01436">
    <property type="entry name" value="NADHDHGNASE2"/>
</dbReference>
<keyword evidence="10 18" id="KW-1278">Translocase</keyword>
<keyword evidence="16 18" id="KW-0472">Membrane</keyword>
<dbReference type="GO" id="GO:0005743">
    <property type="term" value="C:mitochondrial inner membrane"/>
    <property type="evidence" value="ECO:0007669"/>
    <property type="project" value="UniProtKB-SubCell"/>
</dbReference>
<feature type="transmembrane region" description="Helical" evidence="18">
    <location>
        <begin position="264"/>
        <end position="288"/>
    </location>
</feature>
<accession>A0A346RI24</accession>
<name>A0A346RI24_9CUCU</name>
<keyword evidence="8 18" id="KW-0812">Transmembrane</keyword>
<evidence type="ECO:0000256" key="7">
    <source>
        <dbReference type="ARBA" id="ARBA00022660"/>
    </source>
</evidence>
<feature type="transmembrane region" description="Helical" evidence="18">
    <location>
        <begin position="140"/>
        <end position="161"/>
    </location>
</feature>
<evidence type="ECO:0000256" key="18">
    <source>
        <dbReference type="RuleBase" id="RU003403"/>
    </source>
</evidence>
<comment type="catalytic activity">
    <reaction evidence="17 18">
        <text>a ubiquinone + NADH + 5 H(+)(in) = a ubiquinol + NAD(+) + 4 H(+)(out)</text>
        <dbReference type="Rhea" id="RHEA:29091"/>
        <dbReference type="Rhea" id="RHEA-COMP:9565"/>
        <dbReference type="Rhea" id="RHEA-COMP:9566"/>
        <dbReference type="ChEBI" id="CHEBI:15378"/>
        <dbReference type="ChEBI" id="CHEBI:16389"/>
        <dbReference type="ChEBI" id="CHEBI:17976"/>
        <dbReference type="ChEBI" id="CHEBI:57540"/>
        <dbReference type="ChEBI" id="CHEBI:57945"/>
        <dbReference type="EC" id="7.1.1.2"/>
    </reaction>
</comment>
<evidence type="ECO:0000256" key="15">
    <source>
        <dbReference type="ARBA" id="ARBA00023128"/>
    </source>
</evidence>
<comment type="subcellular location">
    <subcellularLocation>
        <location evidence="2 18">Mitochondrion inner membrane</location>
        <topology evidence="2 18">Multi-pass membrane protein</topology>
    </subcellularLocation>
</comment>
<feature type="transmembrane region" description="Helical" evidence="18">
    <location>
        <begin position="233"/>
        <end position="252"/>
    </location>
</feature>
<dbReference type="PANTHER" id="PTHR46552">
    <property type="entry name" value="NADH-UBIQUINONE OXIDOREDUCTASE CHAIN 2"/>
    <property type="match status" value="1"/>
</dbReference>
<proteinExistence type="inferred from homology"/>
<evidence type="ECO:0000256" key="16">
    <source>
        <dbReference type="ARBA" id="ARBA00023136"/>
    </source>
</evidence>
<keyword evidence="12 18" id="KW-1133">Transmembrane helix</keyword>
<evidence type="ECO:0000256" key="12">
    <source>
        <dbReference type="ARBA" id="ARBA00022989"/>
    </source>
</evidence>
<reference evidence="20" key="1">
    <citation type="journal article" date="2018" name="J. ISSAAS">
        <title>The contribution of mitochondrial metagenomics to large-scale data mining and phylogenetic analysis of Coleoptera.</title>
        <authorList>
            <person name="Miller K."/>
            <person name="Linard B."/>
            <person name="Motyka M."/>
            <person name="Bocek M."/>
            <person name="Vogler A.P."/>
        </authorList>
    </citation>
    <scope>NUCLEOTIDE SEQUENCE</scope>
</reference>
<feature type="transmembrane region" description="Helical" evidence="18">
    <location>
        <begin position="308"/>
        <end position="329"/>
    </location>
</feature>
<evidence type="ECO:0000256" key="10">
    <source>
        <dbReference type="ARBA" id="ARBA00022967"/>
    </source>
</evidence>
<dbReference type="PANTHER" id="PTHR46552:SF1">
    <property type="entry name" value="NADH-UBIQUINONE OXIDOREDUCTASE CHAIN 2"/>
    <property type="match status" value="1"/>
</dbReference>
<keyword evidence="6" id="KW-0813">Transport</keyword>
<evidence type="ECO:0000256" key="6">
    <source>
        <dbReference type="ARBA" id="ARBA00022448"/>
    </source>
</evidence>
<feature type="domain" description="NADH:quinone oxidoreductase/Mrp antiporter transmembrane" evidence="19">
    <location>
        <begin position="17"/>
        <end position="278"/>
    </location>
</feature>
<keyword evidence="13 18" id="KW-0520">NAD</keyword>
<evidence type="ECO:0000256" key="1">
    <source>
        <dbReference type="ARBA" id="ARBA00003257"/>
    </source>
</evidence>
<feature type="transmembrane region" description="Helical" evidence="18">
    <location>
        <begin position="85"/>
        <end position="107"/>
    </location>
</feature>
<dbReference type="EMBL" id="MG193433">
    <property type="protein sequence ID" value="AXS65721.1"/>
    <property type="molecule type" value="Genomic_DNA"/>
</dbReference>
<dbReference type="EC" id="7.1.1.2" evidence="4 18"/>
<feature type="transmembrane region" description="Helical" evidence="18">
    <location>
        <begin position="53"/>
        <end position="73"/>
    </location>
</feature>
<evidence type="ECO:0000313" key="20">
    <source>
        <dbReference type="EMBL" id="AXS65721.1"/>
    </source>
</evidence>
<gene>
    <name evidence="20" type="primary">nad2</name>
</gene>
<evidence type="ECO:0000256" key="13">
    <source>
        <dbReference type="ARBA" id="ARBA00023027"/>
    </source>
</evidence>
<keyword evidence="14 18" id="KW-0830">Ubiquinone</keyword>
<evidence type="ECO:0000256" key="2">
    <source>
        <dbReference type="ARBA" id="ARBA00004448"/>
    </source>
</evidence>
<protein>
    <recommendedName>
        <fullName evidence="5 18">NADH-ubiquinone oxidoreductase chain 2</fullName>
        <ecNumber evidence="4 18">7.1.1.2</ecNumber>
    </recommendedName>
</protein>
<organism evidence="20">
    <name type="scientific">Cucujoidea sp. 23 KM-2017</name>
    <dbReference type="NCBI Taxonomy" id="2219360"/>
    <lineage>
        <taxon>Eukaryota</taxon>
        <taxon>Metazoa</taxon>
        <taxon>Ecdysozoa</taxon>
        <taxon>Arthropoda</taxon>
        <taxon>Hexapoda</taxon>
        <taxon>Insecta</taxon>
        <taxon>Pterygota</taxon>
        <taxon>Neoptera</taxon>
        <taxon>Endopterygota</taxon>
        <taxon>Coleoptera</taxon>
        <taxon>Polyphaga</taxon>
        <taxon>Cucujiformia</taxon>
    </lineage>
</organism>
<evidence type="ECO:0000256" key="3">
    <source>
        <dbReference type="ARBA" id="ARBA00007012"/>
    </source>
</evidence>
<dbReference type="GO" id="GO:0008137">
    <property type="term" value="F:NADH dehydrogenase (ubiquinone) activity"/>
    <property type="evidence" value="ECO:0007669"/>
    <property type="project" value="UniProtKB-EC"/>
</dbReference>
<geneLocation type="mitochondrion" evidence="20"/>
<comment type="function">
    <text evidence="18">Core subunit of the mitochondrial membrane respiratory chain NADH dehydrogenase (Complex I) which catalyzes electron transfer from NADH through the respiratory chain, using ubiquinone as an electron acceptor. Essential for the catalytic activity and assembly of complex I.</text>
</comment>
<evidence type="ECO:0000256" key="17">
    <source>
        <dbReference type="ARBA" id="ARBA00049551"/>
    </source>
</evidence>
<dbReference type="InterPro" id="IPR001750">
    <property type="entry name" value="ND/Mrp_TM"/>
</dbReference>
<evidence type="ECO:0000256" key="14">
    <source>
        <dbReference type="ARBA" id="ARBA00023075"/>
    </source>
</evidence>
<keyword evidence="9 18" id="KW-0999">Mitochondrion inner membrane</keyword>
<keyword evidence="7 18" id="KW-0679">Respiratory chain</keyword>
<dbReference type="AlphaFoldDB" id="A0A346RI24"/>
<keyword evidence="11 18" id="KW-0249">Electron transport</keyword>
<feature type="transmembrane region" description="Helical" evidence="18">
    <location>
        <begin position="192"/>
        <end position="212"/>
    </location>
</feature>